<dbReference type="PANTHER" id="PTHR30606">
    <property type="entry name" value="LIPID A BIOSYNTHESIS LAUROYL ACYLTRANSFERASE"/>
    <property type="match status" value="1"/>
</dbReference>
<evidence type="ECO:0000256" key="6">
    <source>
        <dbReference type="ARBA" id="ARBA00023315"/>
    </source>
</evidence>
<dbReference type="InterPro" id="IPR004960">
    <property type="entry name" value="LipA_acyltrans"/>
</dbReference>
<comment type="subcellular location">
    <subcellularLocation>
        <location evidence="1">Cell inner membrane</location>
    </subcellularLocation>
</comment>
<evidence type="ECO:0000256" key="2">
    <source>
        <dbReference type="ARBA" id="ARBA00022475"/>
    </source>
</evidence>
<dbReference type="Proteomes" id="UP000779900">
    <property type="component" value="Unassembled WGS sequence"/>
</dbReference>
<dbReference type="GO" id="GO:0005886">
    <property type="term" value="C:plasma membrane"/>
    <property type="evidence" value="ECO:0007669"/>
    <property type="project" value="UniProtKB-SubCell"/>
</dbReference>
<keyword evidence="4" id="KW-0808">Transferase</keyword>
<evidence type="ECO:0000256" key="5">
    <source>
        <dbReference type="ARBA" id="ARBA00023136"/>
    </source>
</evidence>
<dbReference type="Pfam" id="PF03279">
    <property type="entry name" value="Lip_A_acyltrans"/>
    <property type="match status" value="1"/>
</dbReference>
<evidence type="ECO:0000256" key="1">
    <source>
        <dbReference type="ARBA" id="ARBA00004533"/>
    </source>
</evidence>
<comment type="caution">
    <text evidence="7">The sequence shown here is derived from an EMBL/GenBank/DDBJ whole genome shotgun (WGS) entry which is preliminary data.</text>
</comment>
<evidence type="ECO:0000256" key="4">
    <source>
        <dbReference type="ARBA" id="ARBA00022679"/>
    </source>
</evidence>
<proteinExistence type="predicted"/>
<protein>
    <recommendedName>
        <fullName evidence="9">Lipid A biosynthesis acyltransferase</fullName>
    </recommendedName>
</protein>
<evidence type="ECO:0000313" key="8">
    <source>
        <dbReference type="Proteomes" id="UP000779900"/>
    </source>
</evidence>
<keyword evidence="6" id="KW-0012">Acyltransferase</keyword>
<gene>
    <name evidence="7" type="ORF">FJY68_03190</name>
</gene>
<evidence type="ECO:0000313" key="7">
    <source>
        <dbReference type="EMBL" id="MBM3330842.1"/>
    </source>
</evidence>
<keyword evidence="2" id="KW-1003">Cell membrane</keyword>
<evidence type="ECO:0000256" key="3">
    <source>
        <dbReference type="ARBA" id="ARBA00022519"/>
    </source>
</evidence>
<organism evidence="7 8">
    <name type="scientific">candidate division WOR-3 bacterium</name>
    <dbReference type="NCBI Taxonomy" id="2052148"/>
    <lineage>
        <taxon>Bacteria</taxon>
        <taxon>Bacteria division WOR-3</taxon>
    </lineage>
</organism>
<dbReference type="GO" id="GO:0016746">
    <property type="term" value="F:acyltransferase activity"/>
    <property type="evidence" value="ECO:0007669"/>
    <property type="project" value="UniProtKB-KW"/>
</dbReference>
<name>A0A937XCU5_UNCW3</name>
<dbReference type="CDD" id="cd07984">
    <property type="entry name" value="LPLAT_LABLAT-like"/>
    <property type="match status" value="1"/>
</dbReference>
<evidence type="ECO:0008006" key="9">
    <source>
        <dbReference type="Google" id="ProtNLM"/>
    </source>
</evidence>
<dbReference type="GO" id="GO:0009247">
    <property type="term" value="P:glycolipid biosynthetic process"/>
    <property type="evidence" value="ECO:0007669"/>
    <property type="project" value="UniProtKB-ARBA"/>
</dbReference>
<dbReference type="AlphaFoldDB" id="A0A937XCU5"/>
<keyword evidence="5" id="KW-0472">Membrane</keyword>
<dbReference type="EMBL" id="VGIR01000012">
    <property type="protein sequence ID" value="MBM3330842.1"/>
    <property type="molecule type" value="Genomic_DNA"/>
</dbReference>
<dbReference type="PANTHER" id="PTHR30606:SF10">
    <property type="entry name" value="PHOSPHATIDYLINOSITOL MANNOSIDE ACYLTRANSFERASE"/>
    <property type="match status" value="1"/>
</dbReference>
<keyword evidence="3" id="KW-0997">Cell inner membrane</keyword>
<accession>A0A937XCU5</accession>
<sequence>MAGHRERQAAVTWLMPLGTLVQFMLPRWVVVRIARVTASLTYRFNHKGRERFIENCRHILGPGTSESELRATARRLFLHYVLNVLDLMRVPVMKRRVLDLVEMDTSGVDNELSKKRGIVVVTGHFGNYDLAGVYMAARGYPMSAVIEPVPRGWARTYNRYRGATAMETIPIQDRKAMLESLRQGRMLALVSDRDLTGNGLLCPAFDAYRHYPKGAAAYSLRFGSPVIIAGMMFQHEPGRRPYRMEYKSVEFAPTGDTNADVKAFTGLIASEINDLIRRFPDQWLVFKAGWKTQP</sequence>
<reference evidence="7" key="1">
    <citation type="submission" date="2019-03" db="EMBL/GenBank/DDBJ databases">
        <title>Lake Tanganyika Metagenome-Assembled Genomes (MAGs).</title>
        <authorList>
            <person name="Tran P."/>
        </authorList>
    </citation>
    <scope>NUCLEOTIDE SEQUENCE</scope>
    <source>
        <strain evidence="7">K_DeepCast_150m_m2_040</strain>
    </source>
</reference>